<reference evidence="2 3" key="1">
    <citation type="submission" date="2019-09" db="EMBL/GenBank/DDBJ databases">
        <authorList>
            <consortium name="DOE Joint Genome Institute"/>
            <person name="Mondo S.J."/>
            <person name="Navarro-Mendoza M.I."/>
            <person name="Perez-Arques C."/>
            <person name="Panchal S."/>
            <person name="Nicolas F.E."/>
            <person name="Ganguly P."/>
            <person name="Pangilinan J."/>
            <person name="Grigoriev I."/>
            <person name="Heitman J."/>
            <person name="Sanya K."/>
            <person name="Garre V."/>
        </authorList>
    </citation>
    <scope>NUCLEOTIDE SEQUENCE [LARGE SCALE GENOMIC DNA]</scope>
    <source>
        <strain evidence="2 3">MU402</strain>
    </source>
</reference>
<sequence length="113" mass="13202">MLSVMYIHFAFERFADMNLIEKVKTGIDIWRIEKYTKRRAFSTEFKSRDLDYYKKAYCDGVYTGADNSAHKLQSRIKKRASSIFSIRSSPGGHTSRHRAPPSCSETYNQKTNY</sequence>
<accession>A0A8H4F0S4</accession>
<feature type="region of interest" description="Disordered" evidence="1">
    <location>
        <begin position="85"/>
        <end position="113"/>
    </location>
</feature>
<protein>
    <submittedName>
        <fullName evidence="2">Uncharacterized protein</fullName>
    </submittedName>
</protein>
<gene>
    <name evidence="2" type="ORF">FB192DRAFT_1141844</name>
</gene>
<name>A0A8H4F0S4_MUCCL</name>
<dbReference type="Proteomes" id="UP000469890">
    <property type="component" value="Unassembled WGS sequence"/>
</dbReference>
<feature type="compositionally biased region" description="Polar residues" evidence="1">
    <location>
        <begin position="103"/>
        <end position="113"/>
    </location>
</feature>
<evidence type="ECO:0000313" key="3">
    <source>
        <dbReference type="Proteomes" id="UP000469890"/>
    </source>
</evidence>
<dbReference type="AlphaFoldDB" id="A0A8H4F0S4"/>
<proteinExistence type="predicted"/>
<organism evidence="2 3">
    <name type="scientific">Mucor circinelloides f. lusitanicus</name>
    <name type="common">Mucor racemosus var. lusitanicus</name>
    <dbReference type="NCBI Taxonomy" id="29924"/>
    <lineage>
        <taxon>Eukaryota</taxon>
        <taxon>Fungi</taxon>
        <taxon>Fungi incertae sedis</taxon>
        <taxon>Mucoromycota</taxon>
        <taxon>Mucoromycotina</taxon>
        <taxon>Mucoromycetes</taxon>
        <taxon>Mucorales</taxon>
        <taxon>Mucorineae</taxon>
        <taxon>Mucoraceae</taxon>
        <taxon>Mucor</taxon>
    </lineage>
</organism>
<comment type="caution">
    <text evidence="2">The sequence shown here is derived from an EMBL/GenBank/DDBJ whole genome shotgun (WGS) entry which is preliminary data.</text>
</comment>
<evidence type="ECO:0000256" key="1">
    <source>
        <dbReference type="SAM" id="MobiDB-lite"/>
    </source>
</evidence>
<dbReference type="EMBL" id="JAAECE010000006">
    <property type="protein sequence ID" value="KAF1799938.1"/>
    <property type="molecule type" value="Genomic_DNA"/>
</dbReference>
<evidence type="ECO:0000313" key="2">
    <source>
        <dbReference type="EMBL" id="KAF1799938.1"/>
    </source>
</evidence>